<evidence type="ECO:0000259" key="4">
    <source>
        <dbReference type="PROSITE" id="PS50893"/>
    </source>
</evidence>
<protein>
    <submittedName>
        <fullName evidence="5">ABC transporter, ATP-binding protein</fullName>
    </submittedName>
</protein>
<dbReference type="PANTHER" id="PTHR42939">
    <property type="entry name" value="ABC TRANSPORTER ATP-BINDING PROTEIN ALBC-RELATED"/>
    <property type="match status" value="1"/>
</dbReference>
<keyword evidence="2" id="KW-0547">Nucleotide-binding</keyword>
<dbReference type="PROSITE" id="PS50893">
    <property type="entry name" value="ABC_TRANSPORTER_2"/>
    <property type="match status" value="1"/>
</dbReference>
<evidence type="ECO:0000256" key="3">
    <source>
        <dbReference type="ARBA" id="ARBA00022840"/>
    </source>
</evidence>
<reference evidence="6" key="1">
    <citation type="submission" date="2016-01" db="EMBL/GenBank/DDBJ databases">
        <authorList>
            <person name="Mitreva M."/>
            <person name="Pepin K.H."/>
            <person name="Mihindukulasuriya K.A."/>
            <person name="Fulton R."/>
            <person name="Fronick C."/>
            <person name="O'Laughlin M."/>
            <person name="Miner T."/>
            <person name="Herter B."/>
            <person name="Rosa B.A."/>
            <person name="Cordes M."/>
            <person name="Tomlinson C."/>
            <person name="Wollam A."/>
            <person name="Palsikar V.B."/>
            <person name="Mardis E.R."/>
            <person name="Wilson R.K."/>
        </authorList>
    </citation>
    <scope>NUCLEOTIDE SEQUENCE [LARGE SCALE GENOMIC DNA]</scope>
    <source>
        <strain evidence="6">KA00274</strain>
    </source>
</reference>
<dbReference type="PATRIC" id="fig|1497955.3.peg.457"/>
<accession>A0A133YFM7</accession>
<dbReference type="SUPFAM" id="SSF52540">
    <property type="entry name" value="P-loop containing nucleoside triphosphate hydrolases"/>
    <property type="match status" value="1"/>
</dbReference>
<keyword evidence="6" id="KW-1185">Reference proteome</keyword>
<dbReference type="Proteomes" id="UP000070080">
    <property type="component" value="Unassembled WGS sequence"/>
</dbReference>
<dbReference type="InterPro" id="IPR003439">
    <property type="entry name" value="ABC_transporter-like_ATP-bd"/>
</dbReference>
<dbReference type="OrthoDB" id="9801441at2"/>
<evidence type="ECO:0000313" key="6">
    <source>
        <dbReference type="Proteomes" id="UP000070080"/>
    </source>
</evidence>
<dbReference type="EMBL" id="LSCV01000008">
    <property type="protein sequence ID" value="KXB42002.1"/>
    <property type="molecule type" value="Genomic_DNA"/>
</dbReference>
<proteinExistence type="predicted"/>
<dbReference type="InterPro" id="IPR003593">
    <property type="entry name" value="AAA+_ATPase"/>
</dbReference>
<comment type="caution">
    <text evidence="5">The sequence shown here is derived from an EMBL/GenBank/DDBJ whole genome shotgun (WGS) entry which is preliminary data.</text>
</comment>
<dbReference type="GO" id="GO:0005524">
    <property type="term" value="F:ATP binding"/>
    <property type="evidence" value="ECO:0007669"/>
    <property type="project" value="UniProtKB-KW"/>
</dbReference>
<dbReference type="STRING" id="1497955.HMPREF1872_00475"/>
<dbReference type="InterPro" id="IPR027417">
    <property type="entry name" value="P-loop_NTPase"/>
</dbReference>
<keyword evidence="3 5" id="KW-0067">ATP-binding</keyword>
<evidence type="ECO:0000256" key="1">
    <source>
        <dbReference type="ARBA" id="ARBA00022448"/>
    </source>
</evidence>
<name>A0A133YFM7_9FIRM</name>
<dbReference type="CDD" id="cd03230">
    <property type="entry name" value="ABC_DR_subfamily_A"/>
    <property type="match status" value="1"/>
</dbReference>
<dbReference type="SMART" id="SM00382">
    <property type="entry name" value="AAA"/>
    <property type="match status" value="1"/>
</dbReference>
<feature type="domain" description="ABC transporter" evidence="4">
    <location>
        <begin position="60"/>
        <end position="287"/>
    </location>
</feature>
<evidence type="ECO:0000313" key="5">
    <source>
        <dbReference type="EMBL" id="KXB42002.1"/>
    </source>
</evidence>
<gene>
    <name evidence="5" type="ORF">HMPREF1872_00475</name>
</gene>
<sequence length="358" mass="40894">MDALYLLSYGGNTQTIPKRHPRCKLKLKQKTARQIITFLILKERTPLKMNMEVKMQAKLLSVKNICKTFIAKGRVLDGLDLTVESGTIQALIGVNGVGKSTLCKIIIGLYQADSGTISLFGQMEKEALQIARQQIAYQGSDLLNQALTVRQNLDLVCQLQRIDKANWSELASYFDIITHLDTNVNKLSKGIKQRILLIMTFMADKALYILDEPFINLDAISTHKLIELIKKRQLEKQQSFIICSHNLYLLNQLADNFAFLQHGKIKQNLNRNELNNLSNMTFQLSTTNNKEALSLLSKLPDLRNLRFDDEEGITFNCATKLDYVKLNKLLYTNNVYIEKLGQDKLSIDQYVYELNKEV</sequence>
<dbReference type="GO" id="GO:0016887">
    <property type="term" value="F:ATP hydrolysis activity"/>
    <property type="evidence" value="ECO:0007669"/>
    <property type="project" value="InterPro"/>
</dbReference>
<dbReference type="AlphaFoldDB" id="A0A133YFM7"/>
<dbReference type="Gene3D" id="3.40.50.300">
    <property type="entry name" value="P-loop containing nucleotide triphosphate hydrolases"/>
    <property type="match status" value="1"/>
</dbReference>
<dbReference type="Pfam" id="PF00005">
    <property type="entry name" value="ABC_tran"/>
    <property type="match status" value="1"/>
</dbReference>
<organism evidence="5 6">
    <name type="scientific">Amygdalobacter nucleatus</name>
    <dbReference type="NCBI Taxonomy" id="3029274"/>
    <lineage>
        <taxon>Bacteria</taxon>
        <taxon>Bacillati</taxon>
        <taxon>Bacillota</taxon>
        <taxon>Clostridia</taxon>
        <taxon>Eubacteriales</taxon>
        <taxon>Oscillospiraceae</taxon>
        <taxon>Amygdalobacter</taxon>
    </lineage>
</organism>
<keyword evidence="1" id="KW-0813">Transport</keyword>
<dbReference type="InterPro" id="IPR051782">
    <property type="entry name" value="ABC_Transporter_VariousFunc"/>
</dbReference>
<dbReference type="PANTHER" id="PTHR42939:SF1">
    <property type="entry name" value="ABC TRANSPORTER ATP-BINDING PROTEIN ALBC-RELATED"/>
    <property type="match status" value="1"/>
</dbReference>
<evidence type="ECO:0000256" key="2">
    <source>
        <dbReference type="ARBA" id="ARBA00022741"/>
    </source>
</evidence>